<evidence type="ECO:0000256" key="3">
    <source>
        <dbReference type="ARBA" id="ARBA00022692"/>
    </source>
</evidence>
<dbReference type="RefSeq" id="XP_028150924.1">
    <property type="nucleotide sequence ID" value="XM_028295123.1"/>
</dbReference>
<name>A0A6P7GMQ6_DIAVI</name>
<reference evidence="10" key="1">
    <citation type="submission" date="2025-08" db="UniProtKB">
        <authorList>
            <consortium name="RefSeq"/>
        </authorList>
    </citation>
    <scope>IDENTIFICATION</scope>
    <source>
        <tissue evidence="10">Whole insect</tissue>
    </source>
</reference>
<keyword evidence="8" id="KW-0807">Transducer</keyword>
<evidence type="ECO:0000256" key="9">
    <source>
        <dbReference type="SAM" id="Phobius"/>
    </source>
</evidence>
<dbReference type="InterPro" id="IPR004117">
    <property type="entry name" value="7tm6_olfct_rcpt"/>
</dbReference>
<keyword evidence="3 9" id="KW-0812">Transmembrane</keyword>
<gene>
    <name evidence="10" type="primary">LOC114344282</name>
</gene>
<sequence length="175" mass="20430">QIKEIDTSEDFVVLSAGFGSMVIVGQMTYLYKDWEQLLDSLLDFSNYGKPEEYNEFVKWSNRWVKYYIFVLLPTALLVYLTFECVEILRMHFINLSSHFRAIISDKNIRSRPDGLGYWVKYHNHIIRMGSKLSYLAKRTISFVTLVSAFVIACSENQLLHVSFVLFLSTSPNFIQ</sequence>
<organism evidence="10">
    <name type="scientific">Diabrotica virgifera virgifera</name>
    <name type="common">western corn rootworm</name>
    <dbReference type="NCBI Taxonomy" id="50390"/>
    <lineage>
        <taxon>Eukaryota</taxon>
        <taxon>Metazoa</taxon>
        <taxon>Ecdysozoa</taxon>
        <taxon>Arthropoda</taxon>
        <taxon>Hexapoda</taxon>
        <taxon>Insecta</taxon>
        <taxon>Pterygota</taxon>
        <taxon>Neoptera</taxon>
        <taxon>Endopterygota</taxon>
        <taxon>Coleoptera</taxon>
        <taxon>Polyphaga</taxon>
        <taxon>Cucujiformia</taxon>
        <taxon>Chrysomeloidea</taxon>
        <taxon>Chrysomelidae</taxon>
        <taxon>Galerucinae</taxon>
        <taxon>Diabroticina</taxon>
        <taxon>Diabroticites</taxon>
        <taxon>Diabrotica</taxon>
    </lineage>
</organism>
<evidence type="ECO:0000256" key="7">
    <source>
        <dbReference type="ARBA" id="ARBA00023170"/>
    </source>
</evidence>
<dbReference type="GO" id="GO:0007165">
    <property type="term" value="P:signal transduction"/>
    <property type="evidence" value="ECO:0007669"/>
    <property type="project" value="UniProtKB-KW"/>
</dbReference>
<evidence type="ECO:0000256" key="2">
    <source>
        <dbReference type="ARBA" id="ARBA00022606"/>
    </source>
</evidence>
<feature type="transmembrane region" description="Helical" evidence="9">
    <location>
        <begin position="63"/>
        <end position="82"/>
    </location>
</feature>
<protein>
    <submittedName>
        <fullName evidence="10">Uncharacterized protein LOC114344282</fullName>
    </submittedName>
</protein>
<evidence type="ECO:0000256" key="5">
    <source>
        <dbReference type="ARBA" id="ARBA00022989"/>
    </source>
</evidence>
<dbReference type="GO" id="GO:0005549">
    <property type="term" value="F:odorant binding"/>
    <property type="evidence" value="ECO:0007669"/>
    <property type="project" value="InterPro"/>
</dbReference>
<dbReference type="Pfam" id="PF02949">
    <property type="entry name" value="7tm_6"/>
    <property type="match status" value="1"/>
</dbReference>
<dbReference type="AlphaFoldDB" id="A0A6P7GMQ6"/>
<keyword evidence="7" id="KW-0675">Receptor</keyword>
<keyword evidence="5 9" id="KW-1133">Transmembrane helix</keyword>
<dbReference type="GO" id="GO:0004984">
    <property type="term" value="F:olfactory receptor activity"/>
    <property type="evidence" value="ECO:0007669"/>
    <property type="project" value="InterPro"/>
</dbReference>
<accession>A0A6P7GMQ6</accession>
<keyword evidence="4" id="KW-0552">Olfaction</keyword>
<evidence type="ECO:0000256" key="4">
    <source>
        <dbReference type="ARBA" id="ARBA00022725"/>
    </source>
</evidence>
<evidence type="ECO:0000313" key="10">
    <source>
        <dbReference type="RefSeq" id="XP_028150924.1"/>
    </source>
</evidence>
<proteinExistence type="predicted"/>
<evidence type="ECO:0000256" key="6">
    <source>
        <dbReference type="ARBA" id="ARBA00023136"/>
    </source>
</evidence>
<evidence type="ECO:0000256" key="1">
    <source>
        <dbReference type="ARBA" id="ARBA00004141"/>
    </source>
</evidence>
<feature type="non-terminal residue" evidence="10">
    <location>
        <position position="1"/>
    </location>
</feature>
<keyword evidence="2" id="KW-0716">Sensory transduction</keyword>
<keyword evidence="6 9" id="KW-0472">Membrane</keyword>
<dbReference type="GO" id="GO:0016020">
    <property type="term" value="C:membrane"/>
    <property type="evidence" value="ECO:0007669"/>
    <property type="project" value="UniProtKB-SubCell"/>
</dbReference>
<feature type="transmembrane region" description="Helical" evidence="9">
    <location>
        <begin position="12"/>
        <end position="31"/>
    </location>
</feature>
<evidence type="ECO:0000256" key="8">
    <source>
        <dbReference type="ARBA" id="ARBA00023224"/>
    </source>
</evidence>
<comment type="subcellular location">
    <subcellularLocation>
        <location evidence="1">Membrane</location>
        <topology evidence="1">Multi-pass membrane protein</topology>
    </subcellularLocation>
</comment>
<dbReference type="InParanoid" id="A0A6P7GMQ6"/>